<dbReference type="InterPro" id="IPR038459">
    <property type="entry name" value="MT_TRM10-typ_sf"/>
</dbReference>
<dbReference type="STRING" id="51028.A0A0N4V222"/>
<dbReference type="InterPro" id="IPR028564">
    <property type="entry name" value="MT_TRM10-typ"/>
</dbReference>
<dbReference type="PROSITE" id="PS51675">
    <property type="entry name" value="SAM_MT_TRM10"/>
    <property type="match status" value="1"/>
</dbReference>
<dbReference type="OrthoDB" id="9976048at2759"/>
<keyword evidence="6" id="KW-1185">Reference proteome</keyword>
<evidence type="ECO:0000259" key="4">
    <source>
        <dbReference type="PROSITE" id="PS51675"/>
    </source>
</evidence>
<protein>
    <submittedName>
        <fullName evidence="7">SAM-dependent MTase TRM10-type domain-containing protein</fullName>
    </submittedName>
</protein>
<sequence>MHIPLSVSFYPKKSMNKIIGMFSRATKFLQGPLDKKVYVLCAAYDRENQSAVAARNEGIEAVQLPVTKYIKFNARKTFLPISTQLDILKDVYDTHGDWGFAIKNNLTRELVTNDGKIDYGQLLWEVREAKNTRIRALASSISEITGYTYDTLD</sequence>
<organism evidence="7">
    <name type="scientific">Enterobius vermicularis</name>
    <name type="common">Human pinworm</name>
    <dbReference type="NCBI Taxonomy" id="51028"/>
    <lineage>
        <taxon>Eukaryota</taxon>
        <taxon>Metazoa</taxon>
        <taxon>Ecdysozoa</taxon>
        <taxon>Nematoda</taxon>
        <taxon>Chromadorea</taxon>
        <taxon>Rhabditida</taxon>
        <taxon>Spirurina</taxon>
        <taxon>Oxyuridomorpha</taxon>
        <taxon>Oxyuroidea</taxon>
        <taxon>Oxyuridae</taxon>
        <taxon>Enterobius</taxon>
    </lineage>
</organism>
<evidence type="ECO:0000256" key="3">
    <source>
        <dbReference type="ARBA" id="ARBA00022691"/>
    </source>
</evidence>
<proteinExistence type="predicted"/>
<dbReference type="GO" id="GO:0008168">
    <property type="term" value="F:methyltransferase activity"/>
    <property type="evidence" value="ECO:0007669"/>
    <property type="project" value="UniProtKB-KW"/>
</dbReference>
<gene>
    <name evidence="5" type="ORF">EVEC_LOCUS3737</name>
</gene>
<evidence type="ECO:0000256" key="2">
    <source>
        <dbReference type="ARBA" id="ARBA00022679"/>
    </source>
</evidence>
<accession>A0A0N4V222</accession>
<reference evidence="5 6" key="2">
    <citation type="submission" date="2018-10" db="EMBL/GenBank/DDBJ databases">
        <authorList>
            <consortium name="Pathogen Informatics"/>
        </authorList>
    </citation>
    <scope>NUCLEOTIDE SEQUENCE [LARGE SCALE GENOMIC DNA]</scope>
</reference>
<dbReference type="Proteomes" id="UP000274131">
    <property type="component" value="Unassembled WGS sequence"/>
</dbReference>
<dbReference type="Gene3D" id="3.40.1280.30">
    <property type="match status" value="1"/>
</dbReference>
<evidence type="ECO:0000313" key="7">
    <source>
        <dbReference type="WBParaSite" id="EVEC_0000402901-mRNA-1"/>
    </source>
</evidence>
<dbReference type="GO" id="GO:0032259">
    <property type="term" value="P:methylation"/>
    <property type="evidence" value="ECO:0007669"/>
    <property type="project" value="UniProtKB-KW"/>
</dbReference>
<evidence type="ECO:0000256" key="1">
    <source>
        <dbReference type="ARBA" id="ARBA00022603"/>
    </source>
</evidence>
<evidence type="ECO:0000313" key="6">
    <source>
        <dbReference type="Proteomes" id="UP000274131"/>
    </source>
</evidence>
<evidence type="ECO:0000313" key="5">
    <source>
        <dbReference type="EMBL" id="VDD88594.1"/>
    </source>
</evidence>
<dbReference type="WBParaSite" id="EVEC_0000402901-mRNA-1">
    <property type="protein sequence ID" value="EVEC_0000402901-mRNA-1"/>
    <property type="gene ID" value="EVEC_0000402901"/>
</dbReference>
<name>A0A0N4V222_ENTVE</name>
<keyword evidence="2" id="KW-0808">Transferase</keyword>
<reference evidence="7" key="1">
    <citation type="submission" date="2017-02" db="UniProtKB">
        <authorList>
            <consortium name="WormBaseParasite"/>
        </authorList>
    </citation>
    <scope>IDENTIFICATION</scope>
</reference>
<dbReference type="AlphaFoldDB" id="A0A0N4V222"/>
<dbReference type="EMBL" id="UXUI01007669">
    <property type="protein sequence ID" value="VDD88594.1"/>
    <property type="molecule type" value="Genomic_DNA"/>
</dbReference>
<keyword evidence="1" id="KW-0489">Methyltransferase</keyword>
<keyword evidence="3" id="KW-0949">S-adenosyl-L-methionine</keyword>
<feature type="domain" description="SAM-dependent MTase TRM10-type" evidence="4">
    <location>
        <begin position="1"/>
        <end position="113"/>
    </location>
</feature>